<reference evidence="3" key="1">
    <citation type="submission" date="2023-06" db="EMBL/GenBank/DDBJ databases">
        <authorList>
            <consortium name="Lawrence Berkeley National Laboratory"/>
            <person name="Ahrendt S."/>
            <person name="Sahu N."/>
            <person name="Indic B."/>
            <person name="Wong-Bajracharya J."/>
            <person name="Merenyi Z."/>
            <person name="Ke H.-M."/>
            <person name="Monk M."/>
            <person name="Kocsube S."/>
            <person name="Drula E."/>
            <person name="Lipzen A."/>
            <person name="Balint B."/>
            <person name="Henrissat B."/>
            <person name="Andreopoulos B."/>
            <person name="Martin F.M."/>
            <person name="Harder C.B."/>
            <person name="Rigling D."/>
            <person name="Ford K.L."/>
            <person name="Foster G.D."/>
            <person name="Pangilinan J."/>
            <person name="Papanicolaou A."/>
            <person name="Barry K."/>
            <person name="LaButti K."/>
            <person name="Viragh M."/>
            <person name="Koriabine M."/>
            <person name="Yan M."/>
            <person name="Riley R."/>
            <person name="Champramary S."/>
            <person name="Plett K.L."/>
            <person name="Tsai I.J."/>
            <person name="Slot J."/>
            <person name="Sipos G."/>
            <person name="Plett J."/>
            <person name="Nagy L.G."/>
            <person name="Grigoriev I.V."/>
        </authorList>
    </citation>
    <scope>NUCLEOTIDE SEQUENCE</scope>
    <source>
        <strain evidence="3">ICMP 16352</strain>
    </source>
</reference>
<dbReference type="Gene3D" id="3.30.1370.110">
    <property type="match status" value="1"/>
</dbReference>
<protein>
    <recommendedName>
        <fullName evidence="2">Smr domain-containing protein</fullName>
    </recommendedName>
</protein>
<dbReference type="PANTHER" id="PTHR46535">
    <property type="entry name" value="NEDD4-BINDING PROTEIN 2"/>
    <property type="match status" value="1"/>
</dbReference>
<dbReference type="PROSITE" id="PS50828">
    <property type="entry name" value="SMR"/>
    <property type="match status" value="1"/>
</dbReference>
<dbReference type="SMART" id="SM00463">
    <property type="entry name" value="SMR"/>
    <property type="match status" value="1"/>
</dbReference>
<feature type="region of interest" description="Disordered" evidence="1">
    <location>
        <begin position="123"/>
        <end position="146"/>
    </location>
</feature>
<dbReference type="GO" id="GO:0004519">
    <property type="term" value="F:endonuclease activity"/>
    <property type="evidence" value="ECO:0007669"/>
    <property type="project" value="TreeGrafter"/>
</dbReference>
<dbReference type="InterPro" id="IPR036063">
    <property type="entry name" value="Smr_dom_sf"/>
</dbReference>
<feature type="compositionally biased region" description="Low complexity" evidence="1">
    <location>
        <begin position="133"/>
        <end position="146"/>
    </location>
</feature>
<feature type="region of interest" description="Disordered" evidence="1">
    <location>
        <begin position="216"/>
        <end position="277"/>
    </location>
</feature>
<dbReference type="AlphaFoldDB" id="A0AA39PQH3"/>
<proteinExistence type="predicted"/>
<evidence type="ECO:0000256" key="1">
    <source>
        <dbReference type="SAM" id="MobiDB-lite"/>
    </source>
</evidence>
<feature type="non-terminal residue" evidence="3">
    <location>
        <position position="644"/>
    </location>
</feature>
<dbReference type="GO" id="GO:0005634">
    <property type="term" value="C:nucleus"/>
    <property type="evidence" value="ECO:0007669"/>
    <property type="project" value="TreeGrafter"/>
</dbReference>
<comment type="caution">
    <text evidence="3">The sequence shown here is derived from an EMBL/GenBank/DDBJ whole genome shotgun (WGS) entry which is preliminary data.</text>
</comment>
<feature type="region of interest" description="Disordered" evidence="1">
    <location>
        <begin position="404"/>
        <end position="458"/>
    </location>
</feature>
<feature type="domain" description="Smr" evidence="2">
    <location>
        <begin position="574"/>
        <end position="644"/>
    </location>
</feature>
<keyword evidence="4" id="KW-1185">Reference proteome</keyword>
<name>A0AA39PQH3_9AGAR</name>
<evidence type="ECO:0000313" key="3">
    <source>
        <dbReference type="EMBL" id="KAK0488632.1"/>
    </source>
</evidence>
<dbReference type="InterPro" id="IPR052772">
    <property type="entry name" value="Endo/PolyKinase_Domain-Protein"/>
</dbReference>
<dbReference type="Pfam" id="PF01713">
    <property type="entry name" value="Smr"/>
    <property type="match status" value="1"/>
</dbReference>
<dbReference type="InterPro" id="IPR002625">
    <property type="entry name" value="Smr_dom"/>
</dbReference>
<dbReference type="EMBL" id="JAUEPR010000002">
    <property type="protein sequence ID" value="KAK0488632.1"/>
    <property type="molecule type" value="Genomic_DNA"/>
</dbReference>
<evidence type="ECO:0000313" key="4">
    <source>
        <dbReference type="Proteomes" id="UP001175227"/>
    </source>
</evidence>
<sequence>MSEAMHSSQHLTYKAYLLYPFLFFSSQAILHSKSIIIYNMGLQSTLFDQLQREFCPPLDTSLLAALIADIESDNNGSVVEPSPTAIANLRTSLAELAAEAETSQLSEQYANLILGSGCSDDTTSTPSAYVGETTTSSTSGSMSSQSSFSSPLGFLQAALPHIKYDRLTRALSNAQPGDGETDMWDIVAGILSEEQIREMEERGLDGLEDADVMQDEPPWHEVCSKKNNLKPTAKKKKRSKPTALTDIRQQHRYTPVRSNSLDSPRDGPPPTSDRWSQLSSLSTHVSTFLPPYEPSFFLSYFHSPNYPSPYAALCSAVSTINKAHQPNVDNHIPVLVNLLDVLLAMYEHLNSEEQSRLRLDAELCVKATQGRGDDALELVRLLRELDTDSSSGYLEMGVYHFPPPTPSPEKLSGPVNSIPPPSPLSLKARPASVPPTTVHKPSPYQWQSVKRQKKPERTPQLLSIHIPAYTRDVNGMKVKGSGNGIGKGGKGDVGEIEEYRKQIKESKRKRDEMLKEAALMWQRGNSKSRGGEAAMYYAERARELQEMAKKDAMHVAYMMVDAKRWVASNECNTVDLHGTTAAEAIYVVKETLETIDLTTKPLKIITGRGSHSVNQVSVLKPAIRTALIEDGWAVSSWDAGLIVR</sequence>
<organism evidence="3 4">
    <name type="scientific">Armillaria novae-zelandiae</name>
    <dbReference type="NCBI Taxonomy" id="153914"/>
    <lineage>
        <taxon>Eukaryota</taxon>
        <taxon>Fungi</taxon>
        <taxon>Dikarya</taxon>
        <taxon>Basidiomycota</taxon>
        <taxon>Agaricomycotina</taxon>
        <taxon>Agaricomycetes</taxon>
        <taxon>Agaricomycetidae</taxon>
        <taxon>Agaricales</taxon>
        <taxon>Marasmiineae</taxon>
        <taxon>Physalacriaceae</taxon>
        <taxon>Armillaria</taxon>
    </lineage>
</organism>
<evidence type="ECO:0000259" key="2">
    <source>
        <dbReference type="PROSITE" id="PS50828"/>
    </source>
</evidence>
<dbReference type="SUPFAM" id="SSF160443">
    <property type="entry name" value="SMR domain-like"/>
    <property type="match status" value="1"/>
</dbReference>
<gene>
    <name evidence="3" type="ORF">IW261DRAFT_1638901</name>
</gene>
<accession>A0AA39PQH3</accession>
<dbReference type="PANTHER" id="PTHR46535:SF1">
    <property type="entry name" value="NEDD4-BINDING PROTEIN 2"/>
    <property type="match status" value="1"/>
</dbReference>
<dbReference type="Proteomes" id="UP001175227">
    <property type="component" value="Unassembled WGS sequence"/>
</dbReference>